<feature type="domain" description="D-isomer specific 2-hydroxyacid dehydrogenase NAD-binding" evidence="7">
    <location>
        <begin position="114"/>
        <end position="259"/>
    </location>
</feature>
<dbReference type="GO" id="GO:0005829">
    <property type="term" value="C:cytosol"/>
    <property type="evidence" value="ECO:0007669"/>
    <property type="project" value="TreeGrafter"/>
</dbReference>
<accession>A0A5B0VJR3</accession>
<evidence type="ECO:0000259" key="6">
    <source>
        <dbReference type="Pfam" id="PF00389"/>
    </source>
</evidence>
<keyword evidence="3 5" id="KW-0520">NAD</keyword>
<comment type="subcellular location">
    <subcellularLocation>
        <location evidence="5">Cytoplasm</location>
    </subcellularLocation>
</comment>
<comment type="function">
    <text evidence="5">Catalyzes the oxidation of erythronate-4-phosphate to 3-hydroxy-2-oxo-4-phosphonooxybutanoate.</text>
</comment>
<organism evidence="9 10">
    <name type="scientific">Marinobacter salinexigens</name>
    <dbReference type="NCBI Taxonomy" id="2919747"/>
    <lineage>
        <taxon>Bacteria</taxon>
        <taxon>Pseudomonadati</taxon>
        <taxon>Pseudomonadota</taxon>
        <taxon>Gammaproteobacteria</taxon>
        <taxon>Pseudomonadales</taxon>
        <taxon>Marinobacteraceae</taxon>
        <taxon>Marinobacter</taxon>
    </lineage>
</organism>
<comment type="subunit">
    <text evidence="5">Homodimer.</text>
</comment>
<sequence length="385" mass="42091">MLIVADENIPLLDSFFGDIGEIRRVPGRTMSAEDVRDADVLLVRSVTRVGAELLEGSRVRFVGTSTIGTDHIDQDWLKDRGIAFSAAPGCNANSVAEYVLSVLLLHAERQGLDDWTNLSVGIVGVGNVGKKVAHKLERLGFDVHLCDPPRSEDPGDQDAERFESLSDVLKCDVVSLHTPLTRDARHATWHMIGSAELAGLNASQLLISAGRGEVIDCTALSERLDQAGAPVVALDVWEPEPAIEPELLTKVWLATPHIAGYSLEGKVQGTEIVYQALSRFLGLPVRKKSGQFLPEPALNKVSFTSSADEGDALRVALLSCYDPRRDDARMRAAIKGNAKERAEAFDLLRRDYPVRRECSSLKVQLKGTSKSLQDSFRTIGFKLKI</sequence>
<feature type="active site" evidence="5">
    <location>
        <position position="240"/>
    </location>
</feature>
<dbReference type="EC" id="1.1.1.290" evidence="5"/>
<comment type="catalytic activity">
    <reaction evidence="5">
        <text>4-phospho-D-erythronate + NAD(+) = (R)-3-hydroxy-2-oxo-4-phosphooxybutanoate + NADH + H(+)</text>
        <dbReference type="Rhea" id="RHEA:18829"/>
        <dbReference type="ChEBI" id="CHEBI:15378"/>
        <dbReference type="ChEBI" id="CHEBI:57540"/>
        <dbReference type="ChEBI" id="CHEBI:57945"/>
        <dbReference type="ChEBI" id="CHEBI:58538"/>
        <dbReference type="ChEBI" id="CHEBI:58766"/>
        <dbReference type="EC" id="1.1.1.290"/>
    </reaction>
</comment>
<dbReference type="SUPFAM" id="SSF51735">
    <property type="entry name" value="NAD(P)-binding Rossmann-fold domains"/>
    <property type="match status" value="1"/>
</dbReference>
<dbReference type="InterPro" id="IPR024531">
    <property type="entry name" value="Erythronate-4-P_DHase_dimer"/>
</dbReference>
<dbReference type="PANTHER" id="PTHR10996:SF178">
    <property type="entry name" value="2-HYDROXYACID DEHYDROGENASE YGL185C-RELATED"/>
    <property type="match status" value="1"/>
</dbReference>
<evidence type="ECO:0000256" key="1">
    <source>
        <dbReference type="ARBA" id="ARBA00022490"/>
    </source>
</evidence>
<feature type="domain" description="Erythronate-4-phosphate dehydrogenase dimerisation" evidence="8">
    <location>
        <begin position="292"/>
        <end position="379"/>
    </location>
</feature>
<dbReference type="Pfam" id="PF02826">
    <property type="entry name" value="2-Hacid_dh_C"/>
    <property type="match status" value="1"/>
</dbReference>
<dbReference type="GO" id="GO:0033711">
    <property type="term" value="F:4-phosphoerythronate dehydrogenase activity"/>
    <property type="evidence" value="ECO:0007669"/>
    <property type="project" value="UniProtKB-EC"/>
</dbReference>
<feature type="binding site" evidence="5">
    <location>
        <position position="261"/>
    </location>
    <ligand>
        <name>substrate</name>
    </ligand>
</feature>
<evidence type="ECO:0000256" key="2">
    <source>
        <dbReference type="ARBA" id="ARBA00023002"/>
    </source>
</evidence>
<protein>
    <recommendedName>
        <fullName evidence="5">Erythronate-4-phosphate dehydrogenase</fullName>
        <ecNumber evidence="5">1.1.1.290</ecNumber>
    </recommendedName>
</protein>
<feature type="binding site" evidence="5">
    <location>
        <position position="147"/>
    </location>
    <ligand>
        <name>NAD(+)</name>
        <dbReference type="ChEBI" id="CHEBI:57540"/>
    </ligand>
</feature>
<dbReference type="InterPro" id="IPR006140">
    <property type="entry name" value="D-isomer_DH_NAD-bd"/>
</dbReference>
<dbReference type="Pfam" id="PF11890">
    <property type="entry name" value="DUF3410"/>
    <property type="match status" value="1"/>
</dbReference>
<comment type="caution">
    <text evidence="5">Lacks conserved residue(s) required for the propagation of feature annotation.</text>
</comment>
<dbReference type="InterPro" id="IPR006139">
    <property type="entry name" value="D-isomer_2_OHA_DH_cat_dom"/>
</dbReference>
<dbReference type="InterPro" id="IPR038251">
    <property type="entry name" value="PdxB_dimer_sf"/>
</dbReference>
<dbReference type="NCBIfam" id="NF001309">
    <property type="entry name" value="PRK00257.1"/>
    <property type="match status" value="1"/>
</dbReference>
<dbReference type="PROSITE" id="PS00065">
    <property type="entry name" value="D_2_HYDROXYACID_DH_1"/>
    <property type="match status" value="1"/>
</dbReference>
<evidence type="ECO:0000259" key="7">
    <source>
        <dbReference type="Pfam" id="PF02826"/>
    </source>
</evidence>
<gene>
    <name evidence="5 9" type="primary">pdxB</name>
    <name evidence="9" type="ORF">FWJ25_06125</name>
</gene>
<feature type="active site" evidence="5">
    <location>
        <position position="211"/>
    </location>
</feature>
<dbReference type="InterPro" id="IPR029752">
    <property type="entry name" value="D-isomer_DH_CS1"/>
</dbReference>
<dbReference type="PANTHER" id="PTHR10996">
    <property type="entry name" value="2-HYDROXYACID DEHYDROGENASE-RELATED"/>
    <property type="match status" value="1"/>
</dbReference>
<dbReference type="Gene3D" id="3.40.50.720">
    <property type="entry name" value="NAD(P)-binding Rossmann-like Domain"/>
    <property type="match status" value="2"/>
</dbReference>
<dbReference type="HAMAP" id="MF_01825">
    <property type="entry name" value="PdxB"/>
    <property type="match status" value="1"/>
</dbReference>
<dbReference type="CDD" id="cd12158">
    <property type="entry name" value="ErythrP_dh"/>
    <property type="match status" value="1"/>
</dbReference>
<comment type="pathway">
    <text evidence="5">Cofactor biosynthesis; pyridoxine 5'-phosphate biosynthesis; pyridoxine 5'-phosphate from D-erythrose 4-phosphate: step 2/5.</text>
</comment>
<evidence type="ECO:0000256" key="5">
    <source>
        <dbReference type="HAMAP-Rule" id="MF_01825"/>
    </source>
</evidence>
<feature type="binding site" evidence="5">
    <location>
        <position position="235"/>
    </location>
    <ligand>
        <name>NAD(+)</name>
        <dbReference type="ChEBI" id="CHEBI:57540"/>
    </ligand>
</feature>
<evidence type="ECO:0000256" key="4">
    <source>
        <dbReference type="ARBA" id="ARBA00023096"/>
    </source>
</evidence>
<dbReference type="Gene3D" id="3.30.1370.170">
    <property type="match status" value="1"/>
</dbReference>
<dbReference type="Pfam" id="PF00389">
    <property type="entry name" value="2-Hacid_dh"/>
    <property type="match status" value="1"/>
</dbReference>
<keyword evidence="2 5" id="KW-0560">Oxidoreductase</keyword>
<feature type="binding site" evidence="5">
    <location>
        <position position="66"/>
    </location>
    <ligand>
        <name>substrate</name>
    </ligand>
</feature>
<dbReference type="SUPFAM" id="SSF52283">
    <property type="entry name" value="Formate/glycerate dehydrogenase catalytic domain-like"/>
    <property type="match status" value="1"/>
</dbReference>
<keyword evidence="4 5" id="KW-0664">Pyridoxine biosynthesis</keyword>
<name>A0A5B0VJR3_9GAMM</name>
<reference evidence="9 10" key="1">
    <citation type="submission" date="2019-08" db="EMBL/GenBank/DDBJ databases">
        <title>Marinobacter ZYF650 sp. nov., a marine bacterium isolated from seawater of the Mariana trench.</title>
        <authorList>
            <person name="Ahmad W."/>
        </authorList>
    </citation>
    <scope>NUCLEOTIDE SEQUENCE [LARGE SCALE GENOMIC DNA]</scope>
    <source>
        <strain evidence="9 10">ZYF650</strain>
    </source>
</reference>
<feature type="domain" description="D-isomer specific 2-hydroxyacid dehydrogenase catalytic" evidence="6">
    <location>
        <begin position="30"/>
        <end position="281"/>
    </location>
</feature>
<dbReference type="GO" id="GO:0008615">
    <property type="term" value="P:pyridoxine biosynthetic process"/>
    <property type="evidence" value="ECO:0007669"/>
    <property type="project" value="UniProtKB-UniRule"/>
</dbReference>
<comment type="similarity">
    <text evidence="5">Belongs to the D-isomer specific 2-hydroxyacid dehydrogenase family. PdxB subfamily.</text>
</comment>
<dbReference type="EMBL" id="VTUU01000002">
    <property type="protein sequence ID" value="KAA1174950.1"/>
    <property type="molecule type" value="Genomic_DNA"/>
</dbReference>
<proteinExistence type="inferred from homology"/>
<evidence type="ECO:0000313" key="10">
    <source>
        <dbReference type="Proteomes" id="UP000323161"/>
    </source>
</evidence>
<feature type="active site" description="Proton donor" evidence="5">
    <location>
        <position position="257"/>
    </location>
</feature>
<dbReference type="GO" id="GO:0046983">
    <property type="term" value="F:protein dimerization activity"/>
    <property type="evidence" value="ECO:0007669"/>
    <property type="project" value="InterPro"/>
</dbReference>
<dbReference type="InterPro" id="IPR036291">
    <property type="entry name" value="NAD(P)-bd_dom_sf"/>
</dbReference>
<dbReference type="Proteomes" id="UP000323161">
    <property type="component" value="Unassembled WGS sequence"/>
</dbReference>
<dbReference type="AlphaFoldDB" id="A0A5B0VJR3"/>
<comment type="caution">
    <text evidence="9">The sequence shown here is derived from an EMBL/GenBank/DDBJ whole genome shotgun (WGS) entry which is preliminary data.</text>
</comment>
<dbReference type="InterPro" id="IPR050223">
    <property type="entry name" value="D-isomer_2-hydroxyacid_DH"/>
</dbReference>
<evidence type="ECO:0000259" key="8">
    <source>
        <dbReference type="Pfam" id="PF11890"/>
    </source>
</evidence>
<keyword evidence="10" id="KW-1185">Reference proteome</keyword>
<feature type="binding site" evidence="5">
    <location>
        <position position="260"/>
    </location>
    <ligand>
        <name>NAD(+)</name>
        <dbReference type="ChEBI" id="CHEBI:57540"/>
    </ligand>
</feature>
<dbReference type="InterPro" id="IPR020921">
    <property type="entry name" value="Erythronate-4-P_DHase"/>
</dbReference>
<dbReference type="RefSeq" id="WP_149599372.1">
    <property type="nucleotide sequence ID" value="NZ_VTUU01000002.1"/>
</dbReference>
<feature type="binding site" evidence="5">
    <location>
        <position position="45"/>
    </location>
    <ligand>
        <name>substrate</name>
    </ligand>
</feature>
<keyword evidence="1 5" id="KW-0963">Cytoplasm</keyword>
<dbReference type="GO" id="GO:0030267">
    <property type="term" value="F:glyoxylate reductase (NADPH) activity"/>
    <property type="evidence" value="ECO:0007669"/>
    <property type="project" value="TreeGrafter"/>
</dbReference>
<feature type="binding site" evidence="5">
    <location>
        <position position="178"/>
    </location>
    <ligand>
        <name>NAD(+)</name>
        <dbReference type="ChEBI" id="CHEBI:57540"/>
    </ligand>
</feature>
<dbReference type="GO" id="GO:0016618">
    <property type="term" value="F:hydroxypyruvate reductase [NAD(P)H] activity"/>
    <property type="evidence" value="ECO:0007669"/>
    <property type="project" value="TreeGrafter"/>
</dbReference>
<dbReference type="GO" id="GO:0051287">
    <property type="term" value="F:NAD binding"/>
    <property type="evidence" value="ECO:0007669"/>
    <property type="project" value="InterPro"/>
</dbReference>
<evidence type="ECO:0000313" key="9">
    <source>
        <dbReference type="EMBL" id="KAA1174950.1"/>
    </source>
</evidence>
<dbReference type="UniPathway" id="UPA00244">
    <property type="reaction ID" value="UER00310"/>
</dbReference>
<evidence type="ECO:0000256" key="3">
    <source>
        <dbReference type="ARBA" id="ARBA00023027"/>
    </source>
</evidence>